<reference evidence="2 3" key="1">
    <citation type="submission" date="2020-10" db="EMBL/GenBank/DDBJ databases">
        <title>Complete genome sequence of Thermosphaera aggregans strain 3507.</title>
        <authorList>
            <person name="Zayulina K.S."/>
            <person name="Elcheninov A.G."/>
            <person name="Toshchakov S.V."/>
            <person name="Kublanov I.V."/>
            <person name="Kochetkova T.V."/>
        </authorList>
    </citation>
    <scope>NUCLEOTIDE SEQUENCE [LARGE SCALE GENOMIC DNA]</scope>
    <source>
        <strain evidence="2 3">3507</strain>
    </source>
</reference>
<protein>
    <submittedName>
        <fullName evidence="2">Molybdopterin-binding protein</fullName>
    </submittedName>
</protein>
<gene>
    <name evidence="2" type="ORF">IMZ38_04605</name>
</gene>
<dbReference type="GeneID" id="59454673"/>
<dbReference type="SUPFAM" id="SSF53218">
    <property type="entry name" value="Molybdenum cofactor biosynthesis proteins"/>
    <property type="match status" value="1"/>
</dbReference>
<dbReference type="GO" id="GO:0061599">
    <property type="term" value="F:molybdopterin molybdotransferase activity"/>
    <property type="evidence" value="ECO:0007669"/>
    <property type="project" value="TreeGrafter"/>
</dbReference>
<dbReference type="KEGG" id="tcs:IMZ38_04605"/>
<dbReference type="InterPro" id="IPR038987">
    <property type="entry name" value="MoeA-like"/>
</dbReference>
<dbReference type="PANTHER" id="PTHR10192">
    <property type="entry name" value="MOLYBDOPTERIN BIOSYNTHESIS PROTEIN"/>
    <property type="match status" value="1"/>
</dbReference>
<accession>A0A7M1UPB7</accession>
<keyword evidence="3" id="KW-1185">Reference proteome</keyword>
<dbReference type="Pfam" id="PF00994">
    <property type="entry name" value="MoCF_biosynth"/>
    <property type="match status" value="1"/>
</dbReference>
<feature type="domain" description="MoaB/Mog" evidence="1">
    <location>
        <begin position="172"/>
        <end position="305"/>
    </location>
</feature>
<evidence type="ECO:0000259" key="1">
    <source>
        <dbReference type="SMART" id="SM00852"/>
    </source>
</evidence>
<dbReference type="AlphaFoldDB" id="A0A7M1UPB7"/>
<evidence type="ECO:0000313" key="3">
    <source>
        <dbReference type="Proteomes" id="UP000593766"/>
    </source>
</evidence>
<dbReference type="InterPro" id="IPR036425">
    <property type="entry name" value="MoaB/Mog-like_dom_sf"/>
</dbReference>
<dbReference type="InterPro" id="IPR001453">
    <property type="entry name" value="MoaB/Mog_dom"/>
</dbReference>
<dbReference type="OrthoDB" id="31371at2157"/>
<dbReference type="EMBL" id="CP063144">
    <property type="protein sequence ID" value="QOR93936.1"/>
    <property type="molecule type" value="Genomic_DNA"/>
</dbReference>
<dbReference type="SMART" id="SM00852">
    <property type="entry name" value="MoCF_biosynth"/>
    <property type="match status" value="1"/>
</dbReference>
<organism evidence="2 3">
    <name type="scientific">Thermosphaera chiliense</name>
    <dbReference type="NCBI Taxonomy" id="3402707"/>
    <lineage>
        <taxon>Archaea</taxon>
        <taxon>Thermoproteota</taxon>
        <taxon>Thermoprotei</taxon>
        <taxon>Desulfurococcales</taxon>
        <taxon>Desulfurococcaceae</taxon>
        <taxon>Thermosphaera</taxon>
    </lineage>
</organism>
<dbReference type="GO" id="GO:0006777">
    <property type="term" value="P:Mo-molybdopterin cofactor biosynthetic process"/>
    <property type="evidence" value="ECO:0007669"/>
    <property type="project" value="TreeGrafter"/>
</dbReference>
<sequence length="331" mass="36674">MLKIIEDSVGLRAAHDYSAVTPEFKGPILKKGEVIKEEHVELMKQHGHYYVFVEEEDTDWLWEDVAVVEFGKYIAGENVEVVLKSEGKAFLLARSKGLVRINRAGLMKVNSTGIFLLITLKTGSFVRENSLIGIIDMVPLKISRSSFNKLLEDVKMETPIVSVKPAVSKKAGIIVTGNEIIDGLKKDLAGPIIEAKLKRFDCSVVFYAQSRDDEDEIVRNILEAVEVADVVVVSGGMSVDPTDKTPLAIARVADRVVFYGIPIKPTTMSMLAYKNDKAILGVSSGIIHFPEYNVLDVILPWIVSNTEPSREYIAELGEGGISKYFLEKMKL</sequence>
<proteinExistence type="predicted"/>
<name>A0A7M1UPB7_9CREN</name>
<dbReference type="Gene3D" id="3.40.980.10">
    <property type="entry name" value="MoaB/Mog-like domain"/>
    <property type="match status" value="1"/>
</dbReference>
<dbReference type="GO" id="GO:0005829">
    <property type="term" value="C:cytosol"/>
    <property type="evidence" value="ECO:0007669"/>
    <property type="project" value="TreeGrafter"/>
</dbReference>
<evidence type="ECO:0000313" key="2">
    <source>
        <dbReference type="EMBL" id="QOR93936.1"/>
    </source>
</evidence>
<dbReference type="PANTHER" id="PTHR10192:SF28">
    <property type="entry name" value="MOLYBDOPTERIN MOLYBDENUMTRANSFERASE"/>
    <property type="match status" value="1"/>
</dbReference>
<dbReference type="RefSeq" id="WP_193435741.1">
    <property type="nucleotide sequence ID" value="NZ_CP063144.1"/>
</dbReference>
<dbReference type="Proteomes" id="UP000593766">
    <property type="component" value="Chromosome"/>
</dbReference>